<proteinExistence type="predicted"/>
<evidence type="ECO:0000313" key="2">
    <source>
        <dbReference type="EMBL" id="AIG28260.1"/>
    </source>
</evidence>
<dbReference type="PANTHER" id="PTHR43861">
    <property type="entry name" value="TRANS-ACONITATE 2-METHYLTRANSFERASE-RELATED"/>
    <property type="match status" value="1"/>
</dbReference>
<keyword evidence="2" id="KW-0489">Methyltransferase</keyword>
<sequence>MQEWNTFVSEQWNQMAGDWHERSKGMWEQGSRKTILPLFTELLPASKGQILDAGCGDGYASFKLASVGYDVTGLDISSEMIAYATKQANRLTDSPSLQFMEGDISATPYPDQSFAGILSINAMEFTSSPLVVLQEFRRILQPDGLLLLGVLGPTAGPRAHSYPRLYGKATIQNTIMPWEAKQLAQENGFFLQKESHVYKDDFPPVLAHSLSMELREAVSFVTLLALRKHPDL</sequence>
<gene>
    <name evidence="2" type="ORF">BRLA_c039770</name>
</gene>
<dbReference type="GO" id="GO:0102130">
    <property type="term" value="F:malonyl-CoA methyltransferase activity"/>
    <property type="evidence" value="ECO:0007669"/>
    <property type="project" value="UniProtKB-EC"/>
</dbReference>
<dbReference type="STRING" id="1042163.BRLA_c039770"/>
<dbReference type="KEGG" id="blr:BRLA_c039770"/>
<dbReference type="EMBL" id="CP007806">
    <property type="protein sequence ID" value="AIG28260.1"/>
    <property type="molecule type" value="Genomic_DNA"/>
</dbReference>
<dbReference type="HOGENOM" id="CLU_1222762_0_0_9"/>
<keyword evidence="2" id="KW-0808">Transferase</keyword>
<dbReference type="RefSeq" id="WP_003334757.1">
    <property type="nucleotide sequence ID" value="NZ_CP007806.1"/>
</dbReference>
<dbReference type="AlphaFoldDB" id="A0A075RGA7"/>
<name>A0A075RGA7_BRELA</name>
<dbReference type="PANTHER" id="PTHR43861:SF1">
    <property type="entry name" value="TRANS-ACONITATE 2-METHYLTRANSFERASE"/>
    <property type="match status" value="1"/>
</dbReference>
<dbReference type="EC" id="2.1.1.197" evidence="2"/>
<dbReference type="eggNOG" id="COG2226">
    <property type="taxonomic scope" value="Bacteria"/>
</dbReference>
<reference evidence="2 3" key="1">
    <citation type="journal article" date="2011" name="J. Bacteriol.">
        <title>Genome sequence of Brevibacillus laterosporus LMG 15441, a pathogen of invertebrates.</title>
        <authorList>
            <person name="Djukic M."/>
            <person name="Poehlein A."/>
            <person name="Thurmer A."/>
            <person name="Daniel R."/>
        </authorList>
    </citation>
    <scope>NUCLEOTIDE SEQUENCE [LARGE SCALE GENOMIC DNA]</scope>
    <source>
        <strain evidence="2 3">LMG 15441</strain>
    </source>
</reference>
<dbReference type="GO" id="GO:0032259">
    <property type="term" value="P:methylation"/>
    <property type="evidence" value="ECO:0007669"/>
    <property type="project" value="UniProtKB-KW"/>
</dbReference>
<evidence type="ECO:0000259" key="1">
    <source>
        <dbReference type="Pfam" id="PF08241"/>
    </source>
</evidence>
<dbReference type="GO" id="GO:0008757">
    <property type="term" value="F:S-adenosylmethionine-dependent methyltransferase activity"/>
    <property type="evidence" value="ECO:0007669"/>
    <property type="project" value="InterPro"/>
</dbReference>
<dbReference type="Proteomes" id="UP000005850">
    <property type="component" value="Chromosome"/>
</dbReference>
<feature type="domain" description="Methyltransferase type 11" evidence="1">
    <location>
        <begin position="51"/>
        <end position="147"/>
    </location>
</feature>
<accession>A0A075RGA7</accession>
<organism evidence="2 3">
    <name type="scientific">Brevibacillus laterosporus LMG 15441</name>
    <dbReference type="NCBI Taxonomy" id="1042163"/>
    <lineage>
        <taxon>Bacteria</taxon>
        <taxon>Bacillati</taxon>
        <taxon>Bacillota</taxon>
        <taxon>Bacilli</taxon>
        <taxon>Bacillales</taxon>
        <taxon>Paenibacillaceae</taxon>
        <taxon>Brevibacillus</taxon>
    </lineage>
</organism>
<keyword evidence="3" id="KW-1185">Reference proteome</keyword>
<dbReference type="Pfam" id="PF08241">
    <property type="entry name" value="Methyltransf_11"/>
    <property type="match status" value="1"/>
</dbReference>
<protein>
    <submittedName>
        <fullName evidence="2">Malonyl-[acyl-carrier protein] O-methyltransferase</fullName>
        <ecNumber evidence="2">2.1.1.197</ecNumber>
    </submittedName>
</protein>
<evidence type="ECO:0000313" key="3">
    <source>
        <dbReference type="Proteomes" id="UP000005850"/>
    </source>
</evidence>
<dbReference type="InterPro" id="IPR029063">
    <property type="entry name" value="SAM-dependent_MTases_sf"/>
</dbReference>
<dbReference type="CDD" id="cd02440">
    <property type="entry name" value="AdoMet_MTases"/>
    <property type="match status" value="1"/>
</dbReference>
<dbReference type="Gene3D" id="3.40.50.150">
    <property type="entry name" value="Vaccinia Virus protein VP39"/>
    <property type="match status" value="1"/>
</dbReference>
<dbReference type="SUPFAM" id="SSF53335">
    <property type="entry name" value="S-adenosyl-L-methionine-dependent methyltransferases"/>
    <property type="match status" value="1"/>
</dbReference>
<dbReference type="InterPro" id="IPR013216">
    <property type="entry name" value="Methyltransf_11"/>
</dbReference>